<dbReference type="Pfam" id="PF09339">
    <property type="entry name" value="HTH_IclR"/>
    <property type="match status" value="1"/>
</dbReference>
<dbReference type="EMBL" id="WWSB01000003">
    <property type="protein sequence ID" value="MZK17364.1"/>
    <property type="molecule type" value="Genomic_DNA"/>
</dbReference>
<evidence type="ECO:0000256" key="1">
    <source>
        <dbReference type="ARBA" id="ARBA00023015"/>
    </source>
</evidence>
<dbReference type="InterPro" id="IPR029016">
    <property type="entry name" value="GAF-like_dom_sf"/>
</dbReference>
<dbReference type="AlphaFoldDB" id="A0A173U7I5"/>
<sequence length="264" mass="29894">MQEEKMHRSTYRVLKIFELLSATSEGMSLTGLAQKLEIPKGSLHPILKTMQAMNFIRMNDNGNYTIGQAAYFVGSSYTKNSDLLQEIDYVLKNLSSAVNQTAYFSVLSGGEVLYLLEERVATPITIQAKRGYKYPAYATGIGKALLSGKTEKDIKTLYPEGLYKLTEHTIDDFDTLFSQMEETQKSGYSFEKEESNKDVQCIAVPVKYKENVIAGMSVAVPVFYYSEEFEKKAMEELKKAKQHIEKLIQDNTQEWVYSPLGTET</sequence>
<feature type="domain" description="IclR-ED" evidence="5">
    <location>
        <begin position="69"/>
        <end position="250"/>
    </location>
</feature>
<evidence type="ECO:0000256" key="3">
    <source>
        <dbReference type="ARBA" id="ARBA00023163"/>
    </source>
</evidence>
<evidence type="ECO:0000313" key="9">
    <source>
        <dbReference type="Proteomes" id="UP000446719"/>
    </source>
</evidence>
<dbReference type="InterPro" id="IPR050707">
    <property type="entry name" value="HTH_MetabolicPath_Reg"/>
</dbReference>
<reference evidence="7 9" key="2">
    <citation type="journal article" date="2019" name="Nat. Med.">
        <title>A library of human gut bacterial isolates paired with longitudinal multiomics data enables mechanistic microbiome research.</title>
        <authorList>
            <person name="Poyet M."/>
            <person name="Groussin M."/>
            <person name="Gibbons S.M."/>
            <person name="Avila-Pacheco J."/>
            <person name="Jiang X."/>
            <person name="Kearney S.M."/>
            <person name="Perrotta A.R."/>
            <person name="Berdy B."/>
            <person name="Zhao S."/>
            <person name="Lieberman T.D."/>
            <person name="Swanson P.K."/>
            <person name="Smith M."/>
            <person name="Roesemann S."/>
            <person name="Alexander J.E."/>
            <person name="Rich S.A."/>
            <person name="Livny J."/>
            <person name="Vlamakis H."/>
            <person name="Clish C."/>
            <person name="Bullock K."/>
            <person name="Deik A."/>
            <person name="Scott J."/>
            <person name="Pierce K.A."/>
            <person name="Xavier R.J."/>
            <person name="Alm E.J."/>
        </authorList>
    </citation>
    <scope>NUCLEOTIDE SEQUENCE [LARGE SCALE GENOMIC DNA]</scope>
    <source>
        <strain evidence="7 9">BIOML-A7</strain>
    </source>
</reference>
<dbReference type="InterPro" id="IPR014757">
    <property type="entry name" value="Tscrpt_reg_IclR_C"/>
</dbReference>
<dbReference type="SUPFAM" id="SSF46785">
    <property type="entry name" value="Winged helix' DNA-binding domain"/>
    <property type="match status" value="1"/>
</dbReference>
<dbReference type="PANTHER" id="PTHR30136:SF24">
    <property type="entry name" value="HTH-TYPE TRANSCRIPTIONAL REPRESSOR ALLR"/>
    <property type="match status" value="1"/>
</dbReference>
<dbReference type="InterPro" id="IPR005471">
    <property type="entry name" value="Tscrpt_reg_IclR_N"/>
</dbReference>
<dbReference type="InterPro" id="IPR036390">
    <property type="entry name" value="WH_DNA-bd_sf"/>
</dbReference>
<gene>
    <name evidence="6" type="primary">iclR</name>
    <name evidence="6" type="ORF">ERS852573_01965</name>
    <name evidence="7" type="ORF">GT565_04390</name>
</gene>
<dbReference type="Gene3D" id="3.30.450.40">
    <property type="match status" value="1"/>
</dbReference>
<evidence type="ECO:0000313" key="7">
    <source>
        <dbReference type="EMBL" id="MZK17364.1"/>
    </source>
</evidence>
<evidence type="ECO:0000256" key="2">
    <source>
        <dbReference type="ARBA" id="ARBA00023125"/>
    </source>
</evidence>
<proteinExistence type="predicted"/>
<evidence type="ECO:0000259" key="5">
    <source>
        <dbReference type="PROSITE" id="PS51078"/>
    </source>
</evidence>
<dbReference type="SMART" id="SM00346">
    <property type="entry name" value="HTH_ICLR"/>
    <property type="match status" value="1"/>
</dbReference>
<evidence type="ECO:0000313" key="8">
    <source>
        <dbReference type="Proteomes" id="UP000095597"/>
    </source>
</evidence>
<dbReference type="Proteomes" id="UP000446719">
    <property type="component" value="Unassembled WGS sequence"/>
</dbReference>
<evidence type="ECO:0000259" key="4">
    <source>
        <dbReference type="PROSITE" id="PS51077"/>
    </source>
</evidence>
<dbReference type="RefSeq" id="WP_070097837.1">
    <property type="nucleotide sequence ID" value="NZ_CAXVIO010000005.1"/>
</dbReference>
<dbReference type="SUPFAM" id="SSF55781">
    <property type="entry name" value="GAF domain-like"/>
    <property type="match status" value="1"/>
</dbReference>
<dbReference type="Pfam" id="PF01614">
    <property type="entry name" value="IclR_C"/>
    <property type="match status" value="1"/>
</dbReference>
<dbReference type="GO" id="GO:0045892">
    <property type="term" value="P:negative regulation of DNA-templated transcription"/>
    <property type="evidence" value="ECO:0007669"/>
    <property type="project" value="TreeGrafter"/>
</dbReference>
<keyword evidence="1" id="KW-0805">Transcription regulation</keyword>
<name>A0A173U7I5_9FIRM</name>
<feature type="domain" description="HTH iclR-type" evidence="4">
    <location>
        <begin position="7"/>
        <end position="68"/>
    </location>
</feature>
<protein>
    <submittedName>
        <fullName evidence="6">Acetate operon repressor</fullName>
    </submittedName>
    <submittedName>
        <fullName evidence="7">Helix-turn-helix domain-containing protein</fullName>
    </submittedName>
</protein>
<organism evidence="6 8">
    <name type="scientific">Dorea longicatena</name>
    <dbReference type="NCBI Taxonomy" id="88431"/>
    <lineage>
        <taxon>Bacteria</taxon>
        <taxon>Bacillati</taxon>
        <taxon>Bacillota</taxon>
        <taxon>Clostridia</taxon>
        <taxon>Lachnospirales</taxon>
        <taxon>Lachnospiraceae</taxon>
        <taxon>Dorea</taxon>
    </lineage>
</organism>
<dbReference type="PANTHER" id="PTHR30136">
    <property type="entry name" value="HELIX-TURN-HELIX TRANSCRIPTIONAL REGULATOR, ICLR FAMILY"/>
    <property type="match status" value="1"/>
</dbReference>
<dbReference type="PROSITE" id="PS51077">
    <property type="entry name" value="HTH_ICLR"/>
    <property type="match status" value="1"/>
</dbReference>
<keyword evidence="2" id="KW-0238">DNA-binding</keyword>
<dbReference type="Proteomes" id="UP000095597">
    <property type="component" value="Unassembled WGS sequence"/>
</dbReference>
<accession>A0A173U7I5</accession>
<dbReference type="Gene3D" id="1.10.10.10">
    <property type="entry name" value="Winged helix-like DNA-binding domain superfamily/Winged helix DNA-binding domain"/>
    <property type="match status" value="1"/>
</dbReference>
<dbReference type="EMBL" id="CYXO01000011">
    <property type="protein sequence ID" value="CUN10824.1"/>
    <property type="molecule type" value="Genomic_DNA"/>
</dbReference>
<dbReference type="PROSITE" id="PS51078">
    <property type="entry name" value="ICLR_ED"/>
    <property type="match status" value="1"/>
</dbReference>
<evidence type="ECO:0000313" key="6">
    <source>
        <dbReference type="EMBL" id="CUN10824.1"/>
    </source>
</evidence>
<reference evidence="6 8" key="1">
    <citation type="submission" date="2015-09" db="EMBL/GenBank/DDBJ databases">
        <authorList>
            <consortium name="Pathogen Informatics"/>
        </authorList>
    </citation>
    <scope>NUCLEOTIDE SEQUENCE [LARGE SCALE GENOMIC DNA]</scope>
    <source>
        <strain evidence="6 8">2789STDY5834961</strain>
    </source>
</reference>
<dbReference type="GO" id="GO:0003700">
    <property type="term" value="F:DNA-binding transcription factor activity"/>
    <property type="evidence" value="ECO:0007669"/>
    <property type="project" value="TreeGrafter"/>
</dbReference>
<dbReference type="InterPro" id="IPR036388">
    <property type="entry name" value="WH-like_DNA-bd_sf"/>
</dbReference>
<keyword evidence="3" id="KW-0804">Transcription</keyword>
<dbReference type="GO" id="GO:0003677">
    <property type="term" value="F:DNA binding"/>
    <property type="evidence" value="ECO:0007669"/>
    <property type="project" value="UniProtKB-KW"/>
</dbReference>